<evidence type="ECO:0000256" key="1">
    <source>
        <dbReference type="SAM" id="MobiDB-lite"/>
    </source>
</evidence>
<dbReference type="EMBL" id="JACAZI010000006">
    <property type="protein sequence ID" value="KAF7358479.1"/>
    <property type="molecule type" value="Genomic_DNA"/>
</dbReference>
<organism evidence="2 3">
    <name type="scientific">Mycena venus</name>
    <dbReference type="NCBI Taxonomy" id="2733690"/>
    <lineage>
        <taxon>Eukaryota</taxon>
        <taxon>Fungi</taxon>
        <taxon>Dikarya</taxon>
        <taxon>Basidiomycota</taxon>
        <taxon>Agaricomycotina</taxon>
        <taxon>Agaricomycetes</taxon>
        <taxon>Agaricomycetidae</taxon>
        <taxon>Agaricales</taxon>
        <taxon>Marasmiineae</taxon>
        <taxon>Mycenaceae</taxon>
        <taxon>Mycena</taxon>
    </lineage>
</organism>
<name>A0A8H7D1E9_9AGAR</name>
<reference evidence="2" key="1">
    <citation type="submission" date="2020-05" db="EMBL/GenBank/DDBJ databases">
        <title>Mycena genomes resolve the evolution of fungal bioluminescence.</title>
        <authorList>
            <person name="Tsai I.J."/>
        </authorList>
    </citation>
    <scope>NUCLEOTIDE SEQUENCE</scope>
    <source>
        <strain evidence="2">CCC161011</strain>
    </source>
</reference>
<gene>
    <name evidence="2" type="ORF">MVEN_00898400</name>
</gene>
<accession>A0A8H7D1E9</accession>
<feature type="region of interest" description="Disordered" evidence="1">
    <location>
        <begin position="45"/>
        <end position="72"/>
    </location>
</feature>
<dbReference type="Proteomes" id="UP000620124">
    <property type="component" value="Unassembled WGS sequence"/>
</dbReference>
<evidence type="ECO:0000313" key="3">
    <source>
        <dbReference type="Proteomes" id="UP000620124"/>
    </source>
</evidence>
<keyword evidence="3" id="KW-1185">Reference proteome</keyword>
<protein>
    <submittedName>
        <fullName evidence="2">Uncharacterized protein</fullName>
    </submittedName>
</protein>
<evidence type="ECO:0000313" key="2">
    <source>
        <dbReference type="EMBL" id="KAF7358479.1"/>
    </source>
</evidence>
<comment type="caution">
    <text evidence="2">The sequence shown here is derived from an EMBL/GenBank/DDBJ whole genome shotgun (WGS) entry which is preliminary data.</text>
</comment>
<dbReference type="AlphaFoldDB" id="A0A8H7D1E9"/>
<proteinExistence type="predicted"/>
<sequence>MSVPSFLATSDSTLVKSISQGAVLDRTLGSNRDFRRARCFGASANNAAVAPTPPTTSNAHSSTLSPSDSPTSGFGTGNAWANLDDRIAPILVFAASSLAIFL</sequence>